<dbReference type="InterPro" id="IPR043580">
    <property type="entry name" value="CUTINASE_1"/>
</dbReference>
<keyword evidence="7 14" id="KW-0378">Hydrolase</keyword>
<feature type="active site" evidence="12">
    <location>
        <position position="194"/>
    </location>
</feature>
<feature type="signal peptide" evidence="15">
    <location>
        <begin position="1"/>
        <end position="15"/>
    </location>
</feature>
<comment type="subcellular location">
    <subcellularLocation>
        <location evidence="1 14">Secreted</location>
    </subcellularLocation>
</comment>
<dbReference type="InterPro" id="IPR029058">
    <property type="entry name" value="AB_hydrolase_fold"/>
</dbReference>
<keyword evidence="6 15" id="KW-0732">Signal</keyword>
<dbReference type="EC" id="3.1.1.74" evidence="3 14"/>
<dbReference type="PANTHER" id="PTHR48250:SF3">
    <property type="entry name" value="CUTINASE 1-RELATED"/>
    <property type="match status" value="1"/>
</dbReference>
<evidence type="ECO:0000256" key="5">
    <source>
        <dbReference type="ARBA" id="ARBA00022525"/>
    </source>
</evidence>
<feature type="disulfide bond" evidence="13">
    <location>
        <begin position="49"/>
        <end position="128"/>
    </location>
</feature>
<evidence type="ECO:0000256" key="6">
    <source>
        <dbReference type="ARBA" id="ARBA00022729"/>
    </source>
</evidence>
<evidence type="ECO:0000256" key="14">
    <source>
        <dbReference type="RuleBase" id="RU361263"/>
    </source>
</evidence>
<evidence type="ECO:0000313" key="16">
    <source>
        <dbReference type="EMBL" id="KAJ4333874.1"/>
    </source>
</evidence>
<comment type="similarity">
    <text evidence="2 14">Belongs to the cutinase family.</text>
</comment>
<evidence type="ECO:0000256" key="4">
    <source>
        <dbReference type="ARBA" id="ARBA00022487"/>
    </source>
</evidence>
<dbReference type="InterPro" id="IPR043579">
    <property type="entry name" value="CUTINASE_2"/>
</dbReference>
<sequence>MKFLSLSILASLAAASPITLAAPEADTLEVRQFGTSTRNELEQGRAGSCPKAIFIFARASTETGNMGSSTGPAVARALERTYGADKVWVQGVGGPYLADLGSNALPGGTSSAAINEAVRLFNMANTKCPDTPIVSGGYSQGTAVIAGAIPKLDASLRERVVGTVLFGYTKNLQNRGGINSYPASNLKVYCATGDLVCTGTLTITAAHFSYLDEAAGPAPQFLQGRIGN</sequence>
<keyword evidence="8 13" id="KW-1015">Disulfide bond</keyword>
<feature type="active site" description="Proton donor/acceptor" evidence="12">
    <location>
        <position position="207"/>
    </location>
</feature>
<comment type="caution">
    <text evidence="16">The sequence shown here is derived from an EMBL/GenBank/DDBJ whole genome shotgun (WGS) entry which is preliminary data.</text>
</comment>
<evidence type="ECO:0000256" key="3">
    <source>
        <dbReference type="ARBA" id="ARBA00013095"/>
    </source>
</evidence>
<comment type="catalytic activity">
    <reaction evidence="9 14">
        <text>cutin + H2O = cutin monomers.</text>
        <dbReference type="EC" id="3.1.1.74"/>
    </reaction>
</comment>
<feature type="active site" description="Nucleophile" evidence="12">
    <location>
        <position position="139"/>
    </location>
</feature>
<organism evidence="16 17">
    <name type="scientific">Didymella glomerata</name>
    <dbReference type="NCBI Taxonomy" id="749621"/>
    <lineage>
        <taxon>Eukaryota</taxon>
        <taxon>Fungi</taxon>
        <taxon>Dikarya</taxon>
        <taxon>Ascomycota</taxon>
        <taxon>Pezizomycotina</taxon>
        <taxon>Dothideomycetes</taxon>
        <taxon>Pleosporomycetidae</taxon>
        <taxon>Pleosporales</taxon>
        <taxon>Pleosporineae</taxon>
        <taxon>Didymellaceae</taxon>
        <taxon>Didymella</taxon>
    </lineage>
</organism>
<evidence type="ECO:0000256" key="1">
    <source>
        <dbReference type="ARBA" id="ARBA00004613"/>
    </source>
</evidence>
<evidence type="ECO:0000256" key="2">
    <source>
        <dbReference type="ARBA" id="ARBA00007534"/>
    </source>
</evidence>
<dbReference type="Proteomes" id="UP001140562">
    <property type="component" value="Unassembled WGS sequence"/>
</dbReference>
<dbReference type="PROSITE" id="PS00155">
    <property type="entry name" value="CUTINASE_1"/>
    <property type="match status" value="1"/>
</dbReference>
<dbReference type="InterPro" id="IPR000675">
    <property type="entry name" value="Cutinase/axe"/>
</dbReference>
<name>A0A9W8WVZ1_9PLEO</name>
<protein>
    <recommendedName>
        <fullName evidence="11 14">Cutinase</fullName>
        <ecNumber evidence="3 14">3.1.1.74</ecNumber>
    </recommendedName>
</protein>
<gene>
    <name evidence="16" type="ORF">N0V87_007244</name>
</gene>
<evidence type="ECO:0000313" key="17">
    <source>
        <dbReference type="Proteomes" id="UP001140562"/>
    </source>
</evidence>
<dbReference type="FunFam" id="3.40.50.1820:FF:000235">
    <property type="entry name" value="Cutinase 1"/>
    <property type="match status" value="1"/>
</dbReference>
<dbReference type="SUPFAM" id="SSF53474">
    <property type="entry name" value="alpha/beta-Hydrolases"/>
    <property type="match status" value="1"/>
</dbReference>
<dbReference type="PANTHER" id="PTHR48250">
    <property type="entry name" value="CUTINASE 2-RELATED"/>
    <property type="match status" value="1"/>
</dbReference>
<keyword evidence="17" id="KW-1185">Reference proteome</keyword>
<evidence type="ECO:0000256" key="12">
    <source>
        <dbReference type="PIRSR" id="PIRSR611150-1"/>
    </source>
</evidence>
<dbReference type="InterPro" id="IPR011150">
    <property type="entry name" value="Cutinase_monf"/>
</dbReference>
<keyword evidence="4 14" id="KW-0719">Serine esterase</keyword>
<evidence type="ECO:0000256" key="8">
    <source>
        <dbReference type="ARBA" id="ARBA00023157"/>
    </source>
</evidence>
<keyword evidence="5 14" id="KW-0964">Secreted</keyword>
<dbReference type="EMBL" id="JAPEUV010000086">
    <property type="protein sequence ID" value="KAJ4333874.1"/>
    <property type="molecule type" value="Genomic_DNA"/>
</dbReference>
<dbReference type="PRINTS" id="PR00129">
    <property type="entry name" value="CUTINASE"/>
</dbReference>
<evidence type="ECO:0000256" key="15">
    <source>
        <dbReference type="SAM" id="SignalP"/>
    </source>
</evidence>
<dbReference type="SMART" id="SM01110">
    <property type="entry name" value="Cutinase"/>
    <property type="match status" value="1"/>
</dbReference>
<dbReference type="Pfam" id="PF01083">
    <property type="entry name" value="Cutinase"/>
    <property type="match status" value="1"/>
</dbReference>
<proteinExistence type="inferred from homology"/>
<dbReference type="OrthoDB" id="3225429at2759"/>
<feature type="chain" id="PRO_5040831662" description="Cutinase" evidence="15">
    <location>
        <begin position="16"/>
        <end position="228"/>
    </location>
</feature>
<evidence type="ECO:0000256" key="9">
    <source>
        <dbReference type="ARBA" id="ARBA00034045"/>
    </source>
</evidence>
<reference evidence="16" key="1">
    <citation type="submission" date="2022-10" db="EMBL/GenBank/DDBJ databases">
        <title>Tapping the CABI collections for fungal endophytes: first genome assemblies for Collariella, Neodidymelliopsis, Ascochyta clinopodiicola, Didymella pomorum, Didymosphaeria variabile, Neocosmospora piperis and Neocucurbitaria cava.</title>
        <authorList>
            <person name="Hill R."/>
        </authorList>
    </citation>
    <scope>NUCLEOTIDE SEQUENCE</scope>
    <source>
        <strain evidence="16">IMI 360193</strain>
    </source>
</reference>
<evidence type="ECO:0000256" key="7">
    <source>
        <dbReference type="ARBA" id="ARBA00022801"/>
    </source>
</evidence>
<dbReference type="GO" id="GO:0005576">
    <property type="term" value="C:extracellular region"/>
    <property type="evidence" value="ECO:0007669"/>
    <property type="project" value="UniProtKB-SubCell"/>
</dbReference>
<accession>A0A9W8WVZ1</accession>
<evidence type="ECO:0000256" key="13">
    <source>
        <dbReference type="PIRSR" id="PIRSR611150-2"/>
    </source>
</evidence>
<dbReference type="GO" id="GO:0050525">
    <property type="term" value="F:cutinase activity"/>
    <property type="evidence" value="ECO:0007669"/>
    <property type="project" value="UniProtKB-UniRule"/>
</dbReference>
<dbReference type="GO" id="GO:0016052">
    <property type="term" value="P:carbohydrate catabolic process"/>
    <property type="evidence" value="ECO:0007669"/>
    <property type="project" value="TreeGrafter"/>
</dbReference>
<dbReference type="Gene3D" id="3.40.50.1820">
    <property type="entry name" value="alpha/beta hydrolase"/>
    <property type="match status" value="1"/>
</dbReference>
<evidence type="ECO:0000256" key="10">
    <source>
        <dbReference type="ARBA" id="ARBA00057514"/>
    </source>
</evidence>
<feature type="disulfide bond" evidence="13">
    <location>
        <begin position="190"/>
        <end position="197"/>
    </location>
</feature>
<dbReference type="AlphaFoldDB" id="A0A9W8WVZ1"/>
<evidence type="ECO:0000256" key="11">
    <source>
        <dbReference type="ARBA" id="ARBA00074522"/>
    </source>
</evidence>
<comment type="function">
    <text evidence="10">Catalyzes the hydrolysis of complex carboxylic polyesters found in the cell wall of plants. Degrades cutin, a macromolecule that forms the structure of the plant cuticle. Allows pathogenic fungi to penetrate through the cuticular barrier into the host plant during the initial stage of fungal infection.</text>
</comment>
<dbReference type="PROSITE" id="PS00931">
    <property type="entry name" value="CUTINASE_2"/>
    <property type="match status" value="1"/>
</dbReference>